<name>A0ABR1ZYI5_9ROSI</name>
<comment type="caution">
    <text evidence="2">The sequence shown here is derived from an EMBL/GenBank/DDBJ whole genome shotgun (WGS) entry which is preliminary data.</text>
</comment>
<protein>
    <submittedName>
        <fullName evidence="2">Uncharacterized protein</fullName>
    </submittedName>
</protein>
<organism evidence="2 3">
    <name type="scientific">Hibiscus sabdariffa</name>
    <name type="common">roselle</name>
    <dbReference type="NCBI Taxonomy" id="183260"/>
    <lineage>
        <taxon>Eukaryota</taxon>
        <taxon>Viridiplantae</taxon>
        <taxon>Streptophyta</taxon>
        <taxon>Embryophyta</taxon>
        <taxon>Tracheophyta</taxon>
        <taxon>Spermatophyta</taxon>
        <taxon>Magnoliopsida</taxon>
        <taxon>eudicotyledons</taxon>
        <taxon>Gunneridae</taxon>
        <taxon>Pentapetalae</taxon>
        <taxon>rosids</taxon>
        <taxon>malvids</taxon>
        <taxon>Malvales</taxon>
        <taxon>Malvaceae</taxon>
        <taxon>Malvoideae</taxon>
        <taxon>Hibiscus</taxon>
    </lineage>
</organism>
<sequence>MVLCRHRLWAARGLHCPLRACAFPPGSKEWILVFLPDSGIQTVDGSGVCLDPPRSVEGLAHIRAHSGLAHYRIIHLDCALWDATSWIVSGSIGVVLLFDNFFLRWGHQEVVTHYWFPSLDQTTIWTIWAMGFLGSLMAYTLIIWCSIQSPPPSNLSTWAFYCWATSLPTSYKDRISSSLTHSGSRPHLSHAPVHVLLKEADVHGHFSSNPGHVSPPFSNYSFFTSPCFMQAGMSPWSLPLSYTDMDSELLNAMENLQFTEEESSIVVIEEAPVEENSDLDEKKLQYGSWLRVPDWEPPNLLRSRWGVEYFSTTTMSEMLE</sequence>
<gene>
    <name evidence="2" type="ORF">V6N12_020148</name>
</gene>
<evidence type="ECO:0000313" key="3">
    <source>
        <dbReference type="Proteomes" id="UP001472677"/>
    </source>
</evidence>
<accession>A0ABR1ZYI5</accession>
<keyword evidence="1" id="KW-0472">Membrane</keyword>
<dbReference type="Proteomes" id="UP001472677">
    <property type="component" value="Unassembled WGS sequence"/>
</dbReference>
<evidence type="ECO:0000256" key="1">
    <source>
        <dbReference type="SAM" id="Phobius"/>
    </source>
</evidence>
<feature type="transmembrane region" description="Helical" evidence="1">
    <location>
        <begin position="79"/>
        <end position="103"/>
    </location>
</feature>
<proteinExistence type="predicted"/>
<reference evidence="2 3" key="1">
    <citation type="journal article" date="2024" name="G3 (Bethesda)">
        <title>Genome assembly of Hibiscus sabdariffa L. provides insights into metabolisms of medicinal natural products.</title>
        <authorList>
            <person name="Kim T."/>
        </authorList>
    </citation>
    <scope>NUCLEOTIDE SEQUENCE [LARGE SCALE GENOMIC DNA]</scope>
    <source>
        <strain evidence="2">TK-2024</strain>
        <tissue evidence="2">Old leaves</tissue>
    </source>
</reference>
<feature type="transmembrane region" description="Helical" evidence="1">
    <location>
        <begin position="123"/>
        <end position="147"/>
    </location>
</feature>
<keyword evidence="1" id="KW-0812">Transmembrane</keyword>
<keyword evidence="3" id="KW-1185">Reference proteome</keyword>
<evidence type="ECO:0000313" key="2">
    <source>
        <dbReference type="EMBL" id="KAK8485774.1"/>
    </source>
</evidence>
<keyword evidence="1" id="KW-1133">Transmembrane helix</keyword>
<dbReference type="EMBL" id="JBBPBM010001253">
    <property type="protein sequence ID" value="KAK8485774.1"/>
    <property type="molecule type" value="Genomic_DNA"/>
</dbReference>